<accession>A0AAD7C6J4</accession>
<feature type="transmembrane region" description="Helical" evidence="1">
    <location>
        <begin position="185"/>
        <end position="205"/>
    </location>
</feature>
<sequence>MSSYPPNNGTGRPNSLAARDLFNLHSLDGGSHKGLQANAEIPSLLRLGAGRRQPLASFYRSLSWILGFRDKYSLLNCFICGGALVGFCLARSMTMNPGRIADLLVPGEWFWFRQPLYKVNLFIHIYLTTIGGIFALIQFFPTIRTKKIVIHRLNGYGVLFCLIVGNISGAIIGRRSFGGELTVQSAYYILGIMVVFAALLGGYYARKDTRRHRKWMLRMVAYFAAAITERLVQLSARQIITDIGTYYTVCWIYSQIATKLMSAAMEV</sequence>
<keyword evidence="1" id="KW-1133">Transmembrane helix</keyword>
<feature type="transmembrane region" description="Helical" evidence="1">
    <location>
        <begin position="153"/>
        <end position="173"/>
    </location>
</feature>
<dbReference type="Pfam" id="PF10067">
    <property type="entry name" value="DUF2306"/>
    <property type="match status" value="1"/>
</dbReference>
<evidence type="ECO:0000256" key="1">
    <source>
        <dbReference type="SAM" id="Phobius"/>
    </source>
</evidence>
<dbReference type="AlphaFoldDB" id="A0AAD7C6J4"/>
<feature type="transmembrane region" description="Helical" evidence="1">
    <location>
        <begin position="121"/>
        <end position="141"/>
    </location>
</feature>
<organism evidence="2 3">
    <name type="scientific">Mycena rosella</name>
    <name type="common">Pink bonnet</name>
    <name type="synonym">Agaricus rosellus</name>
    <dbReference type="NCBI Taxonomy" id="1033263"/>
    <lineage>
        <taxon>Eukaryota</taxon>
        <taxon>Fungi</taxon>
        <taxon>Dikarya</taxon>
        <taxon>Basidiomycota</taxon>
        <taxon>Agaricomycotina</taxon>
        <taxon>Agaricomycetes</taxon>
        <taxon>Agaricomycetidae</taxon>
        <taxon>Agaricales</taxon>
        <taxon>Marasmiineae</taxon>
        <taxon>Mycenaceae</taxon>
        <taxon>Mycena</taxon>
    </lineage>
</organism>
<protein>
    <recommendedName>
        <fullName evidence="4">DUF2306 domain-containing protein</fullName>
    </recommendedName>
</protein>
<dbReference type="InterPro" id="IPR018750">
    <property type="entry name" value="DUF2306_membrane"/>
</dbReference>
<name>A0AAD7C6J4_MYCRO</name>
<dbReference type="EMBL" id="JARKIE010000434">
    <property type="protein sequence ID" value="KAJ7640161.1"/>
    <property type="molecule type" value="Genomic_DNA"/>
</dbReference>
<evidence type="ECO:0008006" key="4">
    <source>
        <dbReference type="Google" id="ProtNLM"/>
    </source>
</evidence>
<evidence type="ECO:0000313" key="2">
    <source>
        <dbReference type="EMBL" id="KAJ7640161.1"/>
    </source>
</evidence>
<comment type="caution">
    <text evidence="2">The sequence shown here is derived from an EMBL/GenBank/DDBJ whole genome shotgun (WGS) entry which is preliminary data.</text>
</comment>
<gene>
    <name evidence="2" type="ORF">B0H17DRAFT_960598</name>
</gene>
<proteinExistence type="predicted"/>
<feature type="transmembrane region" description="Helical" evidence="1">
    <location>
        <begin position="72"/>
        <end position="93"/>
    </location>
</feature>
<dbReference type="Proteomes" id="UP001221757">
    <property type="component" value="Unassembled WGS sequence"/>
</dbReference>
<reference evidence="2" key="1">
    <citation type="submission" date="2023-03" db="EMBL/GenBank/DDBJ databases">
        <title>Massive genome expansion in bonnet fungi (Mycena s.s.) driven by repeated elements and novel gene families across ecological guilds.</title>
        <authorList>
            <consortium name="Lawrence Berkeley National Laboratory"/>
            <person name="Harder C.B."/>
            <person name="Miyauchi S."/>
            <person name="Viragh M."/>
            <person name="Kuo A."/>
            <person name="Thoen E."/>
            <person name="Andreopoulos B."/>
            <person name="Lu D."/>
            <person name="Skrede I."/>
            <person name="Drula E."/>
            <person name="Henrissat B."/>
            <person name="Morin E."/>
            <person name="Kohler A."/>
            <person name="Barry K."/>
            <person name="LaButti K."/>
            <person name="Morin E."/>
            <person name="Salamov A."/>
            <person name="Lipzen A."/>
            <person name="Mereny Z."/>
            <person name="Hegedus B."/>
            <person name="Baldrian P."/>
            <person name="Stursova M."/>
            <person name="Weitz H."/>
            <person name="Taylor A."/>
            <person name="Grigoriev I.V."/>
            <person name="Nagy L.G."/>
            <person name="Martin F."/>
            <person name="Kauserud H."/>
        </authorList>
    </citation>
    <scope>NUCLEOTIDE SEQUENCE</scope>
    <source>
        <strain evidence="2">CBHHK067</strain>
    </source>
</reference>
<keyword evidence="3" id="KW-1185">Reference proteome</keyword>
<keyword evidence="1" id="KW-0812">Transmembrane</keyword>
<keyword evidence="1" id="KW-0472">Membrane</keyword>
<evidence type="ECO:0000313" key="3">
    <source>
        <dbReference type="Proteomes" id="UP001221757"/>
    </source>
</evidence>